<dbReference type="EMBL" id="CP045121">
    <property type="protein sequence ID" value="QIN78644.1"/>
    <property type="molecule type" value="Genomic_DNA"/>
</dbReference>
<sequence>MAEARWFVRTAAVLVGLANLVVLAHLFGGNPALPTGVSWTEVSVPRVAPYVLAAVAAGLVAAEAEIRWLDGLSYPRAGVVGAVCLGGALMGFLFSAVLVLRTSDSVGLGLTFAGFGGVLFEAVLGAVEGLLLAPPLVATLGRLGNGVPSSRTMT</sequence>
<accession>A0A6G8PWQ6</accession>
<dbReference type="KEGG" id="rmar:GBA65_09045"/>
<keyword evidence="1" id="KW-0472">Membrane</keyword>
<gene>
    <name evidence="2" type="ORF">GBA65_09045</name>
</gene>
<dbReference type="Proteomes" id="UP000502706">
    <property type="component" value="Chromosome"/>
</dbReference>
<feature type="transmembrane region" description="Helical" evidence="1">
    <location>
        <begin position="78"/>
        <end position="100"/>
    </location>
</feature>
<feature type="transmembrane region" description="Helical" evidence="1">
    <location>
        <begin position="112"/>
        <end position="133"/>
    </location>
</feature>
<name>A0A6G8PWQ6_9ACTN</name>
<dbReference type="RefSeq" id="WP_166396319.1">
    <property type="nucleotide sequence ID" value="NZ_CP045121.1"/>
</dbReference>
<evidence type="ECO:0000256" key="1">
    <source>
        <dbReference type="SAM" id="Phobius"/>
    </source>
</evidence>
<evidence type="ECO:0000313" key="3">
    <source>
        <dbReference type="Proteomes" id="UP000502706"/>
    </source>
</evidence>
<proteinExistence type="predicted"/>
<dbReference type="AlphaFoldDB" id="A0A6G8PWQ6"/>
<evidence type="ECO:0000313" key="2">
    <source>
        <dbReference type="EMBL" id="QIN78644.1"/>
    </source>
</evidence>
<keyword evidence="1" id="KW-0812">Transmembrane</keyword>
<protein>
    <submittedName>
        <fullName evidence="2">Uncharacterized protein</fullName>
    </submittedName>
</protein>
<reference evidence="2 3" key="1">
    <citation type="submission" date="2019-10" db="EMBL/GenBank/DDBJ databases">
        <title>Rubrobacter sp nov SCSIO 52915 isolated from a deep-sea sediment in the South China Sea.</title>
        <authorList>
            <person name="Chen R.W."/>
        </authorList>
    </citation>
    <scope>NUCLEOTIDE SEQUENCE [LARGE SCALE GENOMIC DNA]</scope>
    <source>
        <strain evidence="2 3">SCSIO 52915</strain>
    </source>
</reference>
<keyword evidence="3" id="KW-1185">Reference proteome</keyword>
<organism evidence="2 3">
    <name type="scientific">Rubrobacter marinus</name>
    <dbReference type="NCBI Taxonomy" id="2653852"/>
    <lineage>
        <taxon>Bacteria</taxon>
        <taxon>Bacillati</taxon>
        <taxon>Actinomycetota</taxon>
        <taxon>Rubrobacteria</taxon>
        <taxon>Rubrobacterales</taxon>
        <taxon>Rubrobacteraceae</taxon>
        <taxon>Rubrobacter</taxon>
    </lineage>
</organism>
<feature type="transmembrane region" description="Helical" evidence="1">
    <location>
        <begin position="7"/>
        <end position="27"/>
    </location>
</feature>
<keyword evidence="1" id="KW-1133">Transmembrane helix</keyword>